<protein>
    <submittedName>
        <fullName evidence="2">Uncharacterized protein</fullName>
    </submittedName>
</protein>
<name>A0A4S3JC37_9EURO</name>
<feature type="compositionally biased region" description="Polar residues" evidence="1">
    <location>
        <begin position="7"/>
        <end position="21"/>
    </location>
</feature>
<evidence type="ECO:0000313" key="3">
    <source>
        <dbReference type="Proteomes" id="UP000308092"/>
    </source>
</evidence>
<reference evidence="2 3" key="1">
    <citation type="submission" date="2019-03" db="EMBL/GenBank/DDBJ databases">
        <title>The genome sequence of a newly discovered highly antifungal drug resistant Aspergillus species, Aspergillus tanneri NIH 1004.</title>
        <authorList>
            <person name="Mounaud S."/>
            <person name="Singh I."/>
            <person name="Joardar V."/>
            <person name="Pakala S."/>
            <person name="Pakala S."/>
            <person name="Venepally P."/>
            <person name="Hoover J."/>
            <person name="Nierman W."/>
            <person name="Chung J."/>
            <person name="Losada L."/>
        </authorList>
    </citation>
    <scope>NUCLEOTIDE SEQUENCE [LARGE SCALE GENOMIC DNA]</scope>
    <source>
        <strain evidence="2 3">NIH1004</strain>
    </source>
</reference>
<evidence type="ECO:0000313" key="2">
    <source>
        <dbReference type="EMBL" id="THC92733.1"/>
    </source>
</evidence>
<dbReference type="Gene3D" id="3.40.605.10">
    <property type="entry name" value="Aldehyde Dehydrogenase, Chain A, domain 1"/>
    <property type="match status" value="1"/>
</dbReference>
<sequence length="47" mass="5113">MAAAPIGQQSFSGARASGTNNKADLSGIVRRFTRARMIMEEFIPLDE</sequence>
<accession>A0A4S3JC37</accession>
<dbReference type="InterPro" id="IPR016162">
    <property type="entry name" value="Ald_DH_N"/>
</dbReference>
<dbReference type="GO" id="GO:0016491">
    <property type="term" value="F:oxidoreductase activity"/>
    <property type="evidence" value="ECO:0007669"/>
    <property type="project" value="InterPro"/>
</dbReference>
<gene>
    <name evidence="2" type="ORF">EYZ11_007781</name>
</gene>
<organism evidence="2 3">
    <name type="scientific">Aspergillus tanneri</name>
    <dbReference type="NCBI Taxonomy" id="1220188"/>
    <lineage>
        <taxon>Eukaryota</taxon>
        <taxon>Fungi</taxon>
        <taxon>Dikarya</taxon>
        <taxon>Ascomycota</taxon>
        <taxon>Pezizomycotina</taxon>
        <taxon>Eurotiomycetes</taxon>
        <taxon>Eurotiomycetidae</taxon>
        <taxon>Eurotiales</taxon>
        <taxon>Aspergillaceae</taxon>
        <taxon>Aspergillus</taxon>
        <taxon>Aspergillus subgen. Circumdati</taxon>
    </lineage>
</organism>
<dbReference type="EMBL" id="SOSA01000312">
    <property type="protein sequence ID" value="THC92733.1"/>
    <property type="molecule type" value="Genomic_DNA"/>
</dbReference>
<evidence type="ECO:0000256" key="1">
    <source>
        <dbReference type="SAM" id="MobiDB-lite"/>
    </source>
</evidence>
<proteinExistence type="predicted"/>
<dbReference type="AlphaFoldDB" id="A0A4S3JC37"/>
<comment type="caution">
    <text evidence="2">The sequence shown here is derived from an EMBL/GenBank/DDBJ whole genome shotgun (WGS) entry which is preliminary data.</text>
</comment>
<dbReference type="VEuPathDB" id="FungiDB:EYZ11_007781"/>
<keyword evidence="3" id="KW-1185">Reference proteome</keyword>
<dbReference type="Proteomes" id="UP000308092">
    <property type="component" value="Unassembled WGS sequence"/>
</dbReference>
<feature type="region of interest" description="Disordered" evidence="1">
    <location>
        <begin position="1"/>
        <end position="21"/>
    </location>
</feature>